<feature type="compositionally biased region" description="Polar residues" evidence="1">
    <location>
        <begin position="489"/>
        <end position="535"/>
    </location>
</feature>
<sequence length="661" mass="72551">MPHPSGPPVDGLRILSAFDVTPSSMDSRSLQLNWSWNSTELAKRLVRKTKITHFSDVGLTEDDGTLLNDPTADSYKLGGLQPDTRYTVCIHITRDWNPPTTPESSESDHVLKSSLTRFDRTGSQVAAHLRDTTHTVTERLCRVTVTSWFHWPALISSLIGIVIAVLISFSIFLYLKRAQARLKKARRDQKKVYCTDHSHSVSGKHSNTSVMVAPTQCQRLQCPYHHRCPNCHMHAVRNSVSASVVPTTVSSTSTNTSVQHYHHHHHHHHQHRHRHYTHRHPVPPRVHSPGVIPLIDMEGEKSPSDSTLISPPGDLLSIDIAQSLSGSDSYQFSSTTSADDRTSSCTTQPALSAIQTRNTLSTSVTNSLSTNNSVSGHERKRTVSFLLSERRKSITDKLRSKSMDKSILESWSSKRLPFGIRKSKKAAGQQSIAEGLTTIPQVTVTKPDVSDSSSPLIPRERSPPIISTVNLAQEEPQERKPPQQERKIANSTGSCQKPTRNEQSSIQTIRTDPSVQSSSNSKPATPTQQTTNVLSPTLPDRDGGSVNSSVLGSDREVNEARPTVVPIALSVPGFKVAIEASPDPGQWVSLPGEGHSYPHITQTTTPMVSSLSSSIASTNSSRDRSPLSPLSPSPCVFDRPSVQSHPTQDGSIFFTQLIETL</sequence>
<comment type="caution">
    <text evidence="3">The sequence shown here is derived from an EMBL/GenBank/DDBJ whole genome shotgun (WGS) entry which is preliminary data.</text>
</comment>
<name>A0A4E0RBS6_FASHE</name>
<evidence type="ECO:0000313" key="4">
    <source>
        <dbReference type="Proteomes" id="UP000230066"/>
    </source>
</evidence>
<evidence type="ECO:0000256" key="2">
    <source>
        <dbReference type="SAM" id="Phobius"/>
    </source>
</evidence>
<protein>
    <submittedName>
        <fullName evidence="3">Uncharacterized protein</fullName>
    </submittedName>
</protein>
<feature type="compositionally biased region" description="Basic and acidic residues" evidence="1">
    <location>
        <begin position="476"/>
        <end position="488"/>
    </location>
</feature>
<organism evidence="3 4">
    <name type="scientific">Fasciola hepatica</name>
    <name type="common">Liver fluke</name>
    <dbReference type="NCBI Taxonomy" id="6192"/>
    <lineage>
        <taxon>Eukaryota</taxon>
        <taxon>Metazoa</taxon>
        <taxon>Spiralia</taxon>
        <taxon>Lophotrochozoa</taxon>
        <taxon>Platyhelminthes</taxon>
        <taxon>Trematoda</taxon>
        <taxon>Digenea</taxon>
        <taxon>Plagiorchiida</taxon>
        <taxon>Echinostomata</taxon>
        <taxon>Echinostomatoidea</taxon>
        <taxon>Fasciolidae</taxon>
        <taxon>Fasciola</taxon>
    </lineage>
</organism>
<feature type="region of interest" description="Disordered" evidence="1">
    <location>
        <begin position="609"/>
        <end position="648"/>
    </location>
</feature>
<feature type="compositionally biased region" description="Low complexity" evidence="1">
    <location>
        <begin position="609"/>
        <end position="634"/>
    </location>
</feature>
<keyword evidence="2" id="KW-1133">Transmembrane helix</keyword>
<proteinExistence type="predicted"/>
<feature type="transmembrane region" description="Helical" evidence="2">
    <location>
        <begin position="148"/>
        <end position="175"/>
    </location>
</feature>
<reference evidence="3" key="1">
    <citation type="submission" date="2019-03" db="EMBL/GenBank/DDBJ databases">
        <title>Improved annotation for the trematode Fasciola hepatica.</title>
        <authorList>
            <person name="Choi Y.-J."/>
            <person name="Martin J."/>
            <person name="Mitreva M."/>
        </authorList>
    </citation>
    <scope>NUCLEOTIDE SEQUENCE [LARGE SCALE GENOMIC DNA]</scope>
</reference>
<dbReference type="Proteomes" id="UP000230066">
    <property type="component" value="Unassembled WGS sequence"/>
</dbReference>
<dbReference type="EMBL" id="JXXN02001364">
    <property type="protein sequence ID" value="THD24933.1"/>
    <property type="molecule type" value="Genomic_DNA"/>
</dbReference>
<feature type="compositionally biased region" description="Polar residues" evidence="1">
    <location>
        <begin position="444"/>
        <end position="455"/>
    </location>
</feature>
<feature type="region of interest" description="Disordered" evidence="1">
    <location>
        <begin position="444"/>
        <end position="557"/>
    </location>
</feature>
<gene>
    <name evidence="3" type="ORF">D915_004374</name>
</gene>
<keyword evidence="4" id="KW-1185">Reference proteome</keyword>
<keyword evidence="2" id="KW-0812">Transmembrane</keyword>
<evidence type="ECO:0000313" key="3">
    <source>
        <dbReference type="EMBL" id="THD24933.1"/>
    </source>
</evidence>
<accession>A0A4E0RBS6</accession>
<keyword evidence="2" id="KW-0472">Membrane</keyword>
<evidence type="ECO:0000256" key="1">
    <source>
        <dbReference type="SAM" id="MobiDB-lite"/>
    </source>
</evidence>
<dbReference type="AlphaFoldDB" id="A0A4E0RBS6"/>